<dbReference type="InterPro" id="IPR051799">
    <property type="entry name" value="NADH_flavin_oxidoreductase"/>
</dbReference>
<dbReference type="PANTHER" id="PTHR43656:SF2">
    <property type="entry name" value="BINDING OXIDOREDUCTASE, PUTATIVE (AFU_ORTHOLOGUE AFUA_2G08260)-RELATED"/>
    <property type="match status" value="1"/>
</dbReference>
<dbReference type="Gene3D" id="3.20.20.70">
    <property type="entry name" value="Aldolase class I"/>
    <property type="match status" value="1"/>
</dbReference>
<dbReference type="EMBL" id="JAGMUV010000001">
    <property type="protein sequence ID" value="KAH7176795.1"/>
    <property type="molecule type" value="Genomic_DNA"/>
</dbReference>
<keyword evidence="3" id="KW-0288">FMN</keyword>
<evidence type="ECO:0000313" key="7">
    <source>
        <dbReference type="Proteomes" id="UP000738349"/>
    </source>
</evidence>
<organism evidence="6 7">
    <name type="scientific">Dactylonectria macrodidyma</name>
    <dbReference type="NCBI Taxonomy" id="307937"/>
    <lineage>
        <taxon>Eukaryota</taxon>
        <taxon>Fungi</taxon>
        <taxon>Dikarya</taxon>
        <taxon>Ascomycota</taxon>
        <taxon>Pezizomycotina</taxon>
        <taxon>Sordariomycetes</taxon>
        <taxon>Hypocreomycetidae</taxon>
        <taxon>Hypocreales</taxon>
        <taxon>Nectriaceae</taxon>
        <taxon>Dactylonectria</taxon>
    </lineage>
</organism>
<dbReference type="PANTHER" id="PTHR43656">
    <property type="entry name" value="BINDING OXIDOREDUCTASE, PUTATIVE (AFU_ORTHOLOGUE AFUA_2G08260)-RELATED"/>
    <property type="match status" value="1"/>
</dbReference>
<dbReference type="Proteomes" id="UP000738349">
    <property type="component" value="Unassembled WGS sequence"/>
</dbReference>
<keyword evidence="7" id="KW-1185">Reference proteome</keyword>
<feature type="domain" description="NADH:flavin oxidoreductase/NADH oxidase N-terminal" evidence="5">
    <location>
        <begin position="35"/>
        <end position="376"/>
    </location>
</feature>
<evidence type="ECO:0000259" key="5">
    <source>
        <dbReference type="Pfam" id="PF00724"/>
    </source>
</evidence>
<dbReference type="GO" id="GO:0016491">
    <property type="term" value="F:oxidoreductase activity"/>
    <property type="evidence" value="ECO:0007669"/>
    <property type="project" value="UniProtKB-KW"/>
</dbReference>
<dbReference type="AlphaFoldDB" id="A0A9P9FU96"/>
<dbReference type="Pfam" id="PF00724">
    <property type="entry name" value="Oxidored_FMN"/>
    <property type="match status" value="1"/>
</dbReference>
<dbReference type="GO" id="GO:0010181">
    <property type="term" value="F:FMN binding"/>
    <property type="evidence" value="ECO:0007669"/>
    <property type="project" value="InterPro"/>
</dbReference>
<accession>A0A9P9FU96</accession>
<keyword evidence="2" id="KW-0285">Flavoprotein</keyword>
<proteinExistence type="inferred from homology"/>
<evidence type="ECO:0000256" key="3">
    <source>
        <dbReference type="ARBA" id="ARBA00022643"/>
    </source>
</evidence>
<gene>
    <name evidence="6" type="ORF">EDB81DRAFT_773579</name>
</gene>
<keyword evidence="4" id="KW-0560">Oxidoreductase</keyword>
<evidence type="ECO:0000256" key="2">
    <source>
        <dbReference type="ARBA" id="ARBA00022630"/>
    </source>
</evidence>
<protein>
    <submittedName>
        <fullName evidence="6">NADH:flavin oxidoreductase/NADH oxidase</fullName>
    </submittedName>
</protein>
<sequence>MQARIRLPNSRVKALGQSLVMAALQDSKQLACGLTLPNRFVKAAMAEKLDNGSNIPNDDTLRIYKEWSKGGWGLMITGNVHVDPSHLNSKGDLSIDRTRFSDPAYREGWRKWADACTTPAVLQINHPGRQSPRGAGTRGPFAQAVAPSGIPLDFGSGIAQRLLRNLVFGSPRELTTEEVEEIIERFVQAGKFAYESGFSGVEIHAAHGYLLAQFMSSRTNTRTDGYGGSPSKRVEIVAQILRRVRAATSPTFCVGLKLNSADMDHDGDTIEDFLEQLQLLVECGIDFLEISGGTYENPTMSQGVNDNTATKSASTVRREAFFLSFASIIREKYPSLPLVVTGGFRSLGGMEDAIKRGQCDFVGLGRPAVMTPHAPTELLKSEDLTTKLRAPRIEMEWWKKWLRVRALGASTENNWYAAQIRKLGLL</sequence>
<dbReference type="SUPFAM" id="SSF51395">
    <property type="entry name" value="FMN-linked oxidoreductases"/>
    <property type="match status" value="1"/>
</dbReference>
<name>A0A9P9FU96_9HYPO</name>
<evidence type="ECO:0000313" key="6">
    <source>
        <dbReference type="EMBL" id="KAH7176795.1"/>
    </source>
</evidence>
<dbReference type="OrthoDB" id="1663137at2759"/>
<dbReference type="InterPro" id="IPR001155">
    <property type="entry name" value="OxRdtase_FMN_N"/>
</dbReference>
<reference evidence="6" key="1">
    <citation type="journal article" date="2021" name="Nat. Commun.">
        <title>Genetic determinants of endophytism in the Arabidopsis root mycobiome.</title>
        <authorList>
            <person name="Mesny F."/>
            <person name="Miyauchi S."/>
            <person name="Thiergart T."/>
            <person name="Pickel B."/>
            <person name="Atanasova L."/>
            <person name="Karlsson M."/>
            <person name="Huettel B."/>
            <person name="Barry K.W."/>
            <person name="Haridas S."/>
            <person name="Chen C."/>
            <person name="Bauer D."/>
            <person name="Andreopoulos W."/>
            <person name="Pangilinan J."/>
            <person name="LaButti K."/>
            <person name="Riley R."/>
            <person name="Lipzen A."/>
            <person name="Clum A."/>
            <person name="Drula E."/>
            <person name="Henrissat B."/>
            <person name="Kohler A."/>
            <person name="Grigoriev I.V."/>
            <person name="Martin F.M."/>
            <person name="Hacquard S."/>
        </authorList>
    </citation>
    <scope>NUCLEOTIDE SEQUENCE</scope>
    <source>
        <strain evidence="6">MPI-CAGE-AT-0147</strain>
    </source>
</reference>
<comment type="caution">
    <text evidence="6">The sequence shown here is derived from an EMBL/GenBank/DDBJ whole genome shotgun (WGS) entry which is preliminary data.</text>
</comment>
<dbReference type="InterPro" id="IPR013785">
    <property type="entry name" value="Aldolase_TIM"/>
</dbReference>
<evidence type="ECO:0000256" key="4">
    <source>
        <dbReference type="ARBA" id="ARBA00023002"/>
    </source>
</evidence>
<comment type="similarity">
    <text evidence="1">Belongs to the NADH:flavin oxidoreductase/NADH oxidase family.</text>
</comment>
<evidence type="ECO:0000256" key="1">
    <source>
        <dbReference type="ARBA" id="ARBA00005979"/>
    </source>
</evidence>